<name>A0AA35RLX2_GEOBA</name>
<feature type="region of interest" description="Disordered" evidence="1">
    <location>
        <begin position="269"/>
        <end position="335"/>
    </location>
</feature>
<sequence>METTSGRCGPLCQHPGCWESDIKKPFRHKHPQYEKYVDQLLRQRCVPSEPERHSDTENEGLPVLKVQTVVLDKDGGKRNAKQSPANTTPSPAARTAACSLRQPPRLHNVEVLLEAAKFSPSSTSLSVSPVLIWRPGRPAHRPRATAQSRVQENVAVKNLTDALPAERPDFCSADKVRDPIQEFVINCISQVKSNSRSHSRSDSRPDSLDILHNVPHYLVAEILHQLQSERSSTPSPSPHDHITHQSTAARPDSCHVPCSLICDLSTGQLYRNTPPNVPATTSSRDLNTSTSPPPVSLTSHVSEAPNPNPKMKTRKRRVTLPSVSKKTSFSRALSQAPMTVLHRTQILAPTSQPRLTHTTLILPPNPSQRLQPISSHSHTTRYPLGNPIVPRSPQTHHLNPLLAPYPSPPSHPPQITNRFLHILPADFHNARLVTLHCSSNLPPDNHPAINEESTPEKEHDRDTVYLPPIPSPSPLPCVSPDHMDLGAEIVGNQLVLDRGGEHVVHPLTDSA</sequence>
<dbReference type="EMBL" id="CASHTH010001315">
    <property type="protein sequence ID" value="CAI8013965.1"/>
    <property type="molecule type" value="Genomic_DNA"/>
</dbReference>
<dbReference type="AlphaFoldDB" id="A0AA35RLX2"/>
<gene>
    <name evidence="2" type="ORF">GBAR_LOCUS8784</name>
</gene>
<evidence type="ECO:0000313" key="2">
    <source>
        <dbReference type="EMBL" id="CAI8013965.1"/>
    </source>
</evidence>
<dbReference type="Proteomes" id="UP001174909">
    <property type="component" value="Unassembled WGS sequence"/>
</dbReference>
<protein>
    <submittedName>
        <fullName evidence="2">Uncharacterized protein</fullName>
    </submittedName>
</protein>
<evidence type="ECO:0000313" key="3">
    <source>
        <dbReference type="Proteomes" id="UP001174909"/>
    </source>
</evidence>
<comment type="caution">
    <text evidence="2">The sequence shown here is derived from an EMBL/GenBank/DDBJ whole genome shotgun (WGS) entry which is preliminary data.</text>
</comment>
<feature type="non-terminal residue" evidence="2">
    <location>
        <position position="1"/>
    </location>
</feature>
<feature type="compositionally biased region" description="Polar residues" evidence="1">
    <location>
        <begin position="321"/>
        <end position="335"/>
    </location>
</feature>
<feature type="region of interest" description="Disordered" evidence="1">
    <location>
        <begin position="227"/>
        <end position="252"/>
    </location>
</feature>
<evidence type="ECO:0000256" key="1">
    <source>
        <dbReference type="SAM" id="MobiDB-lite"/>
    </source>
</evidence>
<accession>A0AA35RLX2</accession>
<organism evidence="2 3">
    <name type="scientific">Geodia barretti</name>
    <name type="common">Barrett's horny sponge</name>
    <dbReference type="NCBI Taxonomy" id="519541"/>
    <lineage>
        <taxon>Eukaryota</taxon>
        <taxon>Metazoa</taxon>
        <taxon>Porifera</taxon>
        <taxon>Demospongiae</taxon>
        <taxon>Heteroscleromorpha</taxon>
        <taxon>Tetractinellida</taxon>
        <taxon>Astrophorina</taxon>
        <taxon>Geodiidae</taxon>
        <taxon>Geodia</taxon>
    </lineage>
</organism>
<feature type="compositionally biased region" description="Polar residues" evidence="1">
    <location>
        <begin position="269"/>
        <end position="287"/>
    </location>
</feature>
<feature type="region of interest" description="Disordered" evidence="1">
    <location>
        <begin position="73"/>
        <end position="95"/>
    </location>
</feature>
<feature type="region of interest" description="Disordered" evidence="1">
    <location>
        <begin position="438"/>
        <end position="462"/>
    </location>
</feature>
<keyword evidence="3" id="KW-1185">Reference proteome</keyword>
<reference evidence="2" key="1">
    <citation type="submission" date="2023-03" db="EMBL/GenBank/DDBJ databases">
        <authorList>
            <person name="Steffen K."/>
            <person name="Cardenas P."/>
        </authorList>
    </citation>
    <scope>NUCLEOTIDE SEQUENCE</scope>
</reference>
<proteinExistence type="predicted"/>
<feature type="compositionally biased region" description="Polar residues" evidence="1">
    <location>
        <begin position="81"/>
        <end position="90"/>
    </location>
</feature>